<dbReference type="InterPro" id="IPR001509">
    <property type="entry name" value="Epimerase_deHydtase"/>
</dbReference>
<keyword evidence="3" id="KW-0472">Membrane</keyword>
<dbReference type="PANTHER" id="PTHR43000">
    <property type="entry name" value="DTDP-D-GLUCOSE 4,6-DEHYDRATASE-RELATED"/>
    <property type="match status" value="1"/>
</dbReference>
<reference evidence="5 6" key="1">
    <citation type="submission" date="2019-09" db="EMBL/GenBank/DDBJ databases">
        <title>Draft genome sequences of 48 bacterial type strains from the CCUG.</title>
        <authorList>
            <person name="Tunovic T."/>
            <person name="Pineiro-Iglesias B."/>
            <person name="Unosson C."/>
            <person name="Inganas E."/>
            <person name="Ohlen M."/>
            <person name="Cardew S."/>
            <person name="Jensie-Markopoulos S."/>
            <person name="Salva-Serra F."/>
            <person name="Jaen-Luchoro D."/>
            <person name="Karlsson R."/>
            <person name="Svensson-Stadler L."/>
            <person name="Chun J."/>
            <person name="Moore E."/>
        </authorList>
    </citation>
    <scope>NUCLEOTIDE SEQUENCE [LARGE SCALE GENOMIC DNA]</scope>
    <source>
        <strain evidence="5 6">CCUG 51522</strain>
    </source>
</reference>
<dbReference type="CDD" id="cd05232">
    <property type="entry name" value="UDP_G4E_4_SDR_e"/>
    <property type="match status" value="1"/>
</dbReference>
<keyword evidence="3" id="KW-0812">Transmembrane</keyword>
<gene>
    <name evidence="5" type="ORF">F7R14_03655</name>
</gene>
<feature type="domain" description="NAD-dependent epimerase/dehydratase" evidence="4">
    <location>
        <begin position="20"/>
        <end position="243"/>
    </location>
</feature>
<evidence type="ECO:0000256" key="2">
    <source>
        <dbReference type="ARBA" id="ARBA00007637"/>
    </source>
</evidence>
<dbReference type="Proteomes" id="UP000434925">
    <property type="component" value="Unassembled WGS sequence"/>
</dbReference>
<accession>A0A7V7TNV4</accession>
<comment type="caution">
    <text evidence="5">The sequence shown here is derived from an EMBL/GenBank/DDBJ whole genome shotgun (WGS) entry which is preliminary data.</text>
</comment>
<dbReference type="Gene3D" id="3.40.50.720">
    <property type="entry name" value="NAD(P)-binding Rossmann-like Domain"/>
    <property type="match status" value="1"/>
</dbReference>
<evidence type="ECO:0000313" key="6">
    <source>
        <dbReference type="Proteomes" id="UP000434925"/>
    </source>
</evidence>
<protein>
    <submittedName>
        <fullName evidence="5">SDR family oxidoreductase</fullName>
    </submittedName>
</protein>
<evidence type="ECO:0000256" key="3">
    <source>
        <dbReference type="SAM" id="Phobius"/>
    </source>
</evidence>
<dbReference type="InterPro" id="IPR036291">
    <property type="entry name" value="NAD(P)-bd_dom_sf"/>
</dbReference>
<keyword evidence="3" id="KW-1133">Transmembrane helix</keyword>
<evidence type="ECO:0000256" key="1">
    <source>
        <dbReference type="ARBA" id="ARBA00005125"/>
    </source>
</evidence>
<comment type="similarity">
    <text evidence="2">Belongs to the NAD(P)-dependent epimerase/dehydratase family.</text>
</comment>
<dbReference type="Pfam" id="PF01370">
    <property type="entry name" value="Epimerase"/>
    <property type="match status" value="1"/>
</dbReference>
<proteinExistence type="inferred from homology"/>
<evidence type="ECO:0000313" key="5">
    <source>
        <dbReference type="EMBL" id="KAB0508747.1"/>
    </source>
</evidence>
<dbReference type="AlphaFoldDB" id="A0A7V7TNV4"/>
<sequence>MIDYSIAINFLNRFEMSKKILVTGATGFLGSALVKHFCTLPETSVVAPLRNLNSKLPEVVQKIYISNIDRATNWAQSLSGVNVIVHSAARVHVMHEDPAQSLEKFRAINVEGTLNLARQAILAGVKRFIFISSIKVNGETTASGRAFSADDIPLPSDSYAISKCEAEQQLMQLAQDGAIEVVIIRPVLIYGAGVGANFQQMMRWLIKGIPLPFGAVNNQRSLVSLENVVDLINTCVDHPRAANQVFLVSDDSDVSTTQLMRRLVTYLGAKTWLVPVPAGLLVFLAGLLGRRAVAQRLFGSLQVDIQKNKELLGWRPPASLDEGLKLTAQHFLESRQK</sequence>
<dbReference type="RefSeq" id="WP_082157852.1">
    <property type="nucleotide sequence ID" value="NZ_JYLB01000004.1"/>
</dbReference>
<evidence type="ECO:0000259" key="4">
    <source>
        <dbReference type="Pfam" id="PF01370"/>
    </source>
</evidence>
<dbReference type="SUPFAM" id="SSF51735">
    <property type="entry name" value="NAD(P)-binding Rossmann-fold domains"/>
    <property type="match status" value="1"/>
</dbReference>
<feature type="transmembrane region" description="Helical" evidence="3">
    <location>
        <begin position="272"/>
        <end position="289"/>
    </location>
</feature>
<name>A0A7V7TNV4_9PSED</name>
<organism evidence="5 6">
    <name type="scientific">Pseudomonas lini</name>
    <dbReference type="NCBI Taxonomy" id="163011"/>
    <lineage>
        <taxon>Bacteria</taxon>
        <taxon>Pseudomonadati</taxon>
        <taxon>Pseudomonadota</taxon>
        <taxon>Gammaproteobacteria</taxon>
        <taxon>Pseudomonadales</taxon>
        <taxon>Pseudomonadaceae</taxon>
        <taxon>Pseudomonas</taxon>
    </lineage>
</organism>
<comment type="pathway">
    <text evidence="1">Bacterial outer membrane biogenesis; LPS O-antigen biosynthesis.</text>
</comment>
<dbReference type="EMBL" id="VZPO01000001">
    <property type="protein sequence ID" value="KAB0508747.1"/>
    <property type="molecule type" value="Genomic_DNA"/>
</dbReference>